<dbReference type="STRING" id="93759.A0A1R3J9T8"/>
<keyword evidence="9" id="KW-1185">Reference proteome</keyword>
<evidence type="ECO:0000313" key="9">
    <source>
        <dbReference type="Proteomes" id="UP000187203"/>
    </source>
</evidence>
<keyword evidence="4 7" id="KW-0812">Transmembrane</keyword>
<feature type="transmembrane region" description="Helical" evidence="7">
    <location>
        <begin position="240"/>
        <end position="259"/>
    </location>
</feature>
<evidence type="ECO:0000256" key="6">
    <source>
        <dbReference type="ARBA" id="ARBA00023136"/>
    </source>
</evidence>
<evidence type="ECO:0000256" key="2">
    <source>
        <dbReference type="ARBA" id="ARBA00004127"/>
    </source>
</evidence>
<evidence type="ECO:0000256" key="1">
    <source>
        <dbReference type="ARBA" id="ARBA00002501"/>
    </source>
</evidence>
<comment type="similarity">
    <text evidence="3">Belongs to the PRA1 family.</text>
</comment>
<dbReference type="PANTHER" id="PTHR37898">
    <property type="entry name" value="OS05G0540200 PROTEIN"/>
    <property type="match status" value="1"/>
</dbReference>
<dbReference type="GO" id="GO:0016192">
    <property type="term" value="P:vesicle-mediated transport"/>
    <property type="evidence" value="ECO:0007669"/>
    <property type="project" value="UniProtKB-ARBA"/>
</dbReference>
<dbReference type="Proteomes" id="UP000187203">
    <property type="component" value="Unassembled WGS sequence"/>
</dbReference>
<feature type="transmembrane region" description="Helical" evidence="7">
    <location>
        <begin position="216"/>
        <end position="234"/>
    </location>
</feature>
<evidence type="ECO:0000256" key="5">
    <source>
        <dbReference type="ARBA" id="ARBA00022989"/>
    </source>
</evidence>
<accession>A0A1R3J9T8</accession>
<dbReference type="AlphaFoldDB" id="A0A1R3J9T8"/>
<dbReference type="GO" id="GO:0005783">
    <property type="term" value="C:endoplasmic reticulum"/>
    <property type="evidence" value="ECO:0007669"/>
    <property type="project" value="UniProtKB-ARBA"/>
</dbReference>
<organism evidence="8 9">
    <name type="scientific">Corchorus olitorius</name>
    <dbReference type="NCBI Taxonomy" id="93759"/>
    <lineage>
        <taxon>Eukaryota</taxon>
        <taxon>Viridiplantae</taxon>
        <taxon>Streptophyta</taxon>
        <taxon>Embryophyta</taxon>
        <taxon>Tracheophyta</taxon>
        <taxon>Spermatophyta</taxon>
        <taxon>Magnoliopsida</taxon>
        <taxon>eudicotyledons</taxon>
        <taxon>Gunneridae</taxon>
        <taxon>Pentapetalae</taxon>
        <taxon>rosids</taxon>
        <taxon>malvids</taxon>
        <taxon>Malvales</taxon>
        <taxon>Malvaceae</taxon>
        <taxon>Grewioideae</taxon>
        <taxon>Apeibeae</taxon>
        <taxon>Corchorus</taxon>
    </lineage>
</organism>
<protein>
    <submittedName>
        <fullName evidence="8">Prenylated rab acceptor PRA1</fullName>
    </submittedName>
</protein>
<name>A0A1R3J9T8_9ROSI</name>
<sequence>MASYLWRKYADYVYTKWERTLLWDMLEPYRRPKSFTPLVTIYIAAFYTGVIGSAITEQLYKEKYWEDHPGEAVPLMKPKFYGGPWKVLKGDVLPPNQSNENMTTYGTIPAELPPSSNFIYRAREQIREGLGTRRPWKEMVKIEAINLPANLNISIERVRKNAAFFRVNYVIIVLFLLFLTLLWHPVSLIVFIIMMAAWLFLYFLRDDPVSLDGIVVDDRIVMMGLLLMTVAMLFLTDVPYNIIVGLSLGLVAILVHGLFRSTDDLFFVEDEEANRSPVLMRGAEETAPFPLKNAASSSFSVS</sequence>
<gene>
    <name evidence="8" type="ORF">COLO4_18212</name>
</gene>
<dbReference type="OrthoDB" id="63113at2759"/>
<feature type="transmembrane region" description="Helical" evidence="7">
    <location>
        <begin position="163"/>
        <end position="182"/>
    </location>
</feature>
<evidence type="ECO:0000256" key="7">
    <source>
        <dbReference type="SAM" id="Phobius"/>
    </source>
</evidence>
<keyword evidence="6 7" id="KW-0472">Membrane</keyword>
<dbReference type="Pfam" id="PF03208">
    <property type="entry name" value="PRA1"/>
    <property type="match status" value="1"/>
</dbReference>
<evidence type="ECO:0000256" key="4">
    <source>
        <dbReference type="ARBA" id="ARBA00022692"/>
    </source>
</evidence>
<dbReference type="InterPro" id="IPR004895">
    <property type="entry name" value="Prenylated_rab_accept_PRA1"/>
</dbReference>
<proteinExistence type="inferred from homology"/>
<reference evidence="9" key="1">
    <citation type="submission" date="2013-09" db="EMBL/GenBank/DDBJ databases">
        <title>Corchorus olitorius genome sequencing.</title>
        <authorList>
            <person name="Alam M."/>
            <person name="Haque M.S."/>
            <person name="Islam M.S."/>
            <person name="Emdad E.M."/>
            <person name="Islam M.M."/>
            <person name="Ahmed B."/>
            <person name="Halim A."/>
            <person name="Hossen Q.M.M."/>
            <person name="Hossain M.Z."/>
            <person name="Ahmed R."/>
            <person name="Khan M.M."/>
            <person name="Islam R."/>
            <person name="Rashid M.M."/>
            <person name="Khan S.A."/>
            <person name="Rahman M.S."/>
            <person name="Alam M."/>
            <person name="Yahiya A.S."/>
            <person name="Khan M.S."/>
            <person name="Azam M.S."/>
            <person name="Haque T."/>
            <person name="Lashkar M.Z.H."/>
            <person name="Akhand A.I."/>
            <person name="Morshed G."/>
            <person name="Roy S."/>
            <person name="Uddin K.S."/>
            <person name="Rabeya T."/>
            <person name="Hossain A.S."/>
            <person name="Chowdhury A."/>
            <person name="Snigdha A.R."/>
            <person name="Mortoza M.S."/>
            <person name="Matin S.A."/>
            <person name="Hoque S.M.E."/>
            <person name="Islam M.K."/>
            <person name="Roy D.K."/>
            <person name="Haider R."/>
            <person name="Moosa M.M."/>
            <person name="Elias S.M."/>
            <person name="Hasan A.M."/>
            <person name="Jahan S."/>
            <person name="Shafiuddin M."/>
            <person name="Mahmood N."/>
            <person name="Shommy N.S."/>
        </authorList>
    </citation>
    <scope>NUCLEOTIDE SEQUENCE [LARGE SCALE GENOMIC DNA]</scope>
    <source>
        <strain evidence="9">cv. O-4</strain>
    </source>
</reference>
<dbReference type="InterPro" id="IPR037759">
    <property type="entry name" value="At4g29660-like"/>
</dbReference>
<dbReference type="EMBL" id="AWUE01016436">
    <property type="protein sequence ID" value="OMO91608.1"/>
    <property type="molecule type" value="Genomic_DNA"/>
</dbReference>
<evidence type="ECO:0000313" key="8">
    <source>
        <dbReference type="EMBL" id="OMO91608.1"/>
    </source>
</evidence>
<evidence type="ECO:0000256" key="3">
    <source>
        <dbReference type="ARBA" id="ARBA00006483"/>
    </source>
</evidence>
<keyword evidence="5 7" id="KW-1133">Transmembrane helix</keyword>
<dbReference type="PANTHER" id="PTHR37898:SF1">
    <property type="entry name" value="OS05G0540200 PROTEIN"/>
    <property type="match status" value="1"/>
</dbReference>
<feature type="transmembrane region" description="Helical" evidence="7">
    <location>
        <begin position="35"/>
        <end position="55"/>
    </location>
</feature>
<comment type="caution">
    <text evidence="8">The sequence shown here is derived from an EMBL/GenBank/DDBJ whole genome shotgun (WGS) entry which is preliminary data.</text>
</comment>
<comment type="subcellular location">
    <subcellularLocation>
        <location evidence="2">Endomembrane system</location>
        <topology evidence="2">Multi-pass membrane protein</topology>
    </subcellularLocation>
</comment>
<comment type="function">
    <text evidence="1">May be involved in both secretory and endocytic intracellular trafficking in the endosomal/prevacuolar compartments.</text>
</comment>